<feature type="domain" description="Reverse transcriptase Ty1/copia-type" evidence="2">
    <location>
        <begin position="755"/>
        <end position="895"/>
    </location>
</feature>
<evidence type="ECO:0000259" key="2">
    <source>
        <dbReference type="Pfam" id="PF07727"/>
    </source>
</evidence>
<dbReference type="Proteomes" id="UP001151760">
    <property type="component" value="Unassembled WGS sequence"/>
</dbReference>
<dbReference type="InterPro" id="IPR043502">
    <property type="entry name" value="DNA/RNA_pol_sf"/>
</dbReference>
<dbReference type="Pfam" id="PF07727">
    <property type="entry name" value="RVT_2"/>
    <property type="match status" value="1"/>
</dbReference>
<evidence type="ECO:0000256" key="1">
    <source>
        <dbReference type="SAM" id="MobiDB-lite"/>
    </source>
</evidence>
<evidence type="ECO:0000259" key="3">
    <source>
        <dbReference type="Pfam" id="PF25597"/>
    </source>
</evidence>
<evidence type="ECO:0000313" key="5">
    <source>
        <dbReference type="Proteomes" id="UP001151760"/>
    </source>
</evidence>
<reference evidence="4" key="2">
    <citation type="submission" date="2022-01" db="EMBL/GenBank/DDBJ databases">
        <authorList>
            <person name="Yamashiro T."/>
            <person name="Shiraishi A."/>
            <person name="Satake H."/>
            <person name="Nakayama K."/>
        </authorList>
    </citation>
    <scope>NUCLEOTIDE SEQUENCE</scope>
</reference>
<dbReference type="SUPFAM" id="SSF56672">
    <property type="entry name" value="DNA/RNA polymerases"/>
    <property type="match status" value="1"/>
</dbReference>
<accession>A0ABQ5GEP0</accession>
<feature type="region of interest" description="Disordered" evidence="1">
    <location>
        <begin position="135"/>
        <end position="158"/>
    </location>
</feature>
<comment type="caution">
    <text evidence="4">The sequence shown here is derived from an EMBL/GenBank/DDBJ whole genome shotgun (WGS) entry which is preliminary data.</text>
</comment>
<reference evidence="4" key="1">
    <citation type="journal article" date="2022" name="Int. J. Mol. Sci.">
        <title>Draft Genome of Tanacetum Coccineum: Genomic Comparison of Closely Related Tanacetum-Family Plants.</title>
        <authorList>
            <person name="Yamashiro T."/>
            <person name="Shiraishi A."/>
            <person name="Nakayama K."/>
            <person name="Satake H."/>
        </authorList>
    </citation>
    <scope>NUCLEOTIDE SEQUENCE</scope>
</reference>
<name>A0ABQ5GEP0_9ASTR</name>
<evidence type="ECO:0000313" key="4">
    <source>
        <dbReference type="EMBL" id="GJT74177.1"/>
    </source>
</evidence>
<dbReference type="Pfam" id="PF25597">
    <property type="entry name" value="SH3_retrovirus"/>
    <property type="match status" value="1"/>
</dbReference>
<keyword evidence="5" id="KW-1185">Reference proteome</keyword>
<feature type="domain" description="Retroviral polymerase SH3-like" evidence="3">
    <location>
        <begin position="425"/>
        <end position="460"/>
    </location>
</feature>
<dbReference type="InterPro" id="IPR013103">
    <property type="entry name" value="RVT_2"/>
</dbReference>
<dbReference type="InterPro" id="IPR057670">
    <property type="entry name" value="SH3_retrovirus"/>
</dbReference>
<organism evidence="4 5">
    <name type="scientific">Tanacetum coccineum</name>
    <dbReference type="NCBI Taxonomy" id="301880"/>
    <lineage>
        <taxon>Eukaryota</taxon>
        <taxon>Viridiplantae</taxon>
        <taxon>Streptophyta</taxon>
        <taxon>Embryophyta</taxon>
        <taxon>Tracheophyta</taxon>
        <taxon>Spermatophyta</taxon>
        <taxon>Magnoliopsida</taxon>
        <taxon>eudicotyledons</taxon>
        <taxon>Gunneridae</taxon>
        <taxon>Pentapetalae</taxon>
        <taxon>asterids</taxon>
        <taxon>campanulids</taxon>
        <taxon>Asterales</taxon>
        <taxon>Asteraceae</taxon>
        <taxon>Asteroideae</taxon>
        <taxon>Anthemideae</taxon>
        <taxon>Anthemidinae</taxon>
        <taxon>Tanacetum</taxon>
    </lineage>
</organism>
<sequence>MDSQYFKDKALLMEAKEKGDVLDAEAEAFSLFWKCTAPLMYQPHALTTTNIFQAIDEVCITLRRDEGPKLLRAPGKNLLDTDAEDPRLMTIRSRIISIFLTPKPKMFPTEVPLPKCDQQALETDRIQLKDTITPLDTTNGLKEKTSVPAKNANARRVEAHHRTLNKKNRVDSNLLVKHSVSVSHLNNVCGACNKSLVFANHNDCLVMCDDSVNVKPHQTKRLKRQPKKEWKPIKNVGTPIKRVWKPISKPVANSKPQWRPTGRHFSLFEKYPFTRIMESTDMPIELPPSASSSPQITMVSRFTDHKLSDRKAGSKGISGSTNCSMHYVGYGDYKLGDTIISRVYYVEGLKHNLFSVGQFCDGGLEVAFRQHSCHIRNYDMVDLLKGKSKKASHPLKTENTNTEVLHTLHMDLCGPMRTESINGKKYFVGYAPTKKAYRIYNKRTRKIQETVHVAFDELTEGLTSVQTSSGLAPQHMTSVPNSTELELTALQSGRSRSALVKDPEPPSVPPTKKQVDDLFQWFDDDEVVPIPPVVPITPVNVPAAPAPENANGSPSTTVISEGAPAVTESLLPHQVPLPDTSDSDVETLFDHVDSNVFDTYNAPETDSEASSSNSVNIDVTPNNQLPHVQKWTQAHPLENIIGDKDRPVSTRKQLETDAMWCFFNEFLTHVEPKNFKQALEHSCWIEAMQEEIHEFERLDVWILVPCPDNILIIPLKWIFKIKLDEYGDVLKKKLVSGERISSGSCIDFEDSIGSGFVDPEHPSHVYRLKKALYGLKQAPRAWYDKLSAFLIKSGFTKGVVDPTLFTRKAGKHILLVQIYVDDIIFASTNPKACKLFAFEMNSTFKMSMMGQMSFFLGLQVSQNPRGIFINQSKYAQEILKKFGFDTCTPIDTPMAERPDLDEDKGGKLIDPTRFRGYTQLSLLKCGTTRYIADHFDTLKEPFTNGLWKPKDLLALNKSFCICILCMSCNDTRKYFWFSSISDIDMLAGHPKSRKVPPSPLQKLNTFAQSEAVLQSSGSLLTTETMDLRHNKFRCIVTIKVPIALLLSKGRTVADSIAERLTRPTAYKFKTDCSIIPVWELAWSRAGKPVKKVLLMKSSNHSVQIRTVIIVLTESSLM</sequence>
<dbReference type="EMBL" id="BQNB010018418">
    <property type="protein sequence ID" value="GJT74177.1"/>
    <property type="molecule type" value="Genomic_DNA"/>
</dbReference>
<proteinExistence type="predicted"/>
<protein>
    <submittedName>
        <fullName evidence="4">Retrovirus-related pol polyprotein from transposon TNT 1-94</fullName>
    </submittedName>
</protein>
<gene>
    <name evidence="4" type="ORF">Tco_1040902</name>
</gene>